<dbReference type="PROSITE" id="PS50931">
    <property type="entry name" value="HTH_LYSR"/>
    <property type="match status" value="1"/>
</dbReference>
<keyword evidence="3" id="KW-0238">DNA-binding</keyword>
<dbReference type="AlphaFoldDB" id="A0A318PSX7"/>
<evidence type="ECO:0000313" key="7">
    <source>
        <dbReference type="Proteomes" id="UP000248301"/>
    </source>
</evidence>
<comment type="caution">
    <text evidence="6">The sequence shown here is derived from an EMBL/GenBank/DDBJ whole genome shotgun (WGS) entry which is preliminary data.</text>
</comment>
<evidence type="ECO:0000256" key="4">
    <source>
        <dbReference type="ARBA" id="ARBA00023163"/>
    </source>
</evidence>
<evidence type="ECO:0000313" key="6">
    <source>
        <dbReference type="EMBL" id="PYD60248.1"/>
    </source>
</evidence>
<dbReference type="Gene3D" id="1.10.10.10">
    <property type="entry name" value="Winged helix-like DNA-binding domain superfamily/Winged helix DNA-binding domain"/>
    <property type="match status" value="1"/>
</dbReference>
<dbReference type="GO" id="GO:0006351">
    <property type="term" value="P:DNA-templated transcription"/>
    <property type="evidence" value="ECO:0007669"/>
    <property type="project" value="TreeGrafter"/>
</dbReference>
<dbReference type="Proteomes" id="UP000248301">
    <property type="component" value="Unassembled WGS sequence"/>
</dbReference>
<dbReference type="InterPro" id="IPR036390">
    <property type="entry name" value="WH_DNA-bd_sf"/>
</dbReference>
<feature type="domain" description="HTH lysR-type" evidence="5">
    <location>
        <begin position="3"/>
        <end position="60"/>
    </location>
</feature>
<dbReference type="RefSeq" id="WP_110914762.1">
    <property type="nucleotide sequence ID" value="NZ_NKUF01000086.1"/>
</dbReference>
<dbReference type="InterPro" id="IPR005119">
    <property type="entry name" value="LysR_subst-bd"/>
</dbReference>
<keyword evidence="2" id="KW-0805">Transcription regulation</keyword>
<organism evidence="6 7">
    <name type="scientific">Gluconacetobacter entanii</name>
    <dbReference type="NCBI Taxonomy" id="108528"/>
    <lineage>
        <taxon>Bacteria</taxon>
        <taxon>Pseudomonadati</taxon>
        <taxon>Pseudomonadota</taxon>
        <taxon>Alphaproteobacteria</taxon>
        <taxon>Acetobacterales</taxon>
        <taxon>Acetobacteraceae</taxon>
        <taxon>Gluconacetobacter</taxon>
    </lineage>
</organism>
<dbReference type="EMBL" id="NKUF01000086">
    <property type="protein sequence ID" value="PYD60248.1"/>
    <property type="molecule type" value="Genomic_DNA"/>
</dbReference>
<protein>
    <submittedName>
        <fullName evidence="6">Transcriptional regulator</fullName>
    </submittedName>
</protein>
<dbReference type="SUPFAM" id="SSF53850">
    <property type="entry name" value="Periplasmic binding protein-like II"/>
    <property type="match status" value="1"/>
</dbReference>
<dbReference type="InterPro" id="IPR000847">
    <property type="entry name" value="LysR_HTH_N"/>
</dbReference>
<dbReference type="GO" id="GO:0043565">
    <property type="term" value="F:sequence-specific DNA binding"/>
    <property type="evidence" value="ECO:0007669"/>
    <property type="project" value="TreeGrafter"/>
</dbReference>
<accession>A0A318PSX7</accession>
<dbReference type="GO" id="GO:0003700">
    <property type="term" value="F:DNA-binding transcription factor activity"/>
    <property type="evidence" value="ECO:0007669"/>
    <property type="project" value="InterPro"/>
</dbReference>
<keyword evidence="4" id="KW-0804">Transcription</keyword>
<name>A0A318PSX7_9PROT</name>
<dbReference type="PANTHER" id="PTHR30537:SF68">
    <property type="entry name" value="TRANSCRIPTIONAL REGULATOR-RELATED"/>
    <property type="match status" value="1"/>
</dbReference>
<comment type="similarity">
    <text evidence="1">Belongs to the LysR transcriptional regulatory family.</text>
</comment>
<evidence type="ECO:0000256" key="1">
    <source>
        <dbReference type="ARBA" id="ARBA00009437"/>
    </source>
</evidence>
<dbReference type="Pfam" id="PF03466">
    <property type="entry name" value="LysR_substrate"/>
    <property type="match status" value="1"/>
</dbReference>
<proteinExistence type="inferred from homology"/>
<dbReference type="CDD" id="cd08422">
    <property type="entry name" value="PBP2_CrgA_like"/>
    <property type="match status" value="1"/>
</dbReference>
<dbReference type="FunFam" id="1.10.10.10:FF:000001">
    <property type="entry name" value="LysR family transcriptional regulator"/>
    <property type="match status" value="1"/>
</dbReference>
<dbReference type="Pfam" id="PF00126">
    <property type="entry name" value="HTH_1"/>
    <property type="match status" value="1"/>
</dbReference>
<dbReference type="Gene3D" id="3.40.190.290">
    <property type="match status" value="1"/>
</dbReference>
<evidence type="ECO:0000256" key="3">
    <source>
        <dbReference type="ARBA" id="ARBA00023125"/>
    </source>
</evidence>
<dbReference type="OrthoDB" id="9812435at2"/>
<reference evidence="6 7" key="1">
    <citation type="submission" date="2017-07" db="EMBL/GenBank/DDBJ databases">
        <title>A draft genome sequence of Gluconacetobacter entanii LTH 4560.</title>
        <authorList>
            <person name="Skraban J."/>
            <person name="Cleenwerck I."/>
            <person name="Vandamme P."/>
            <person name="Trcek J."/>
        </authorList>
    </citation>
    <scope>NUCLEOTIDE SEQUENCE [LARGE SCALE GENOMIC DNA]</scope>
    <source>
        <strain evidence="6 7">LTH 4560</strain>
    </source>
</reference>
<dbReference type="InterPro" id="IPR058163">
    <property type="entry name" value="LysR-type_TF_proteobact-type"/>
</dbReference>
<dbReference type="PANTHER" id="PTHR30537">
    <property type="entry name" value="HTH-TYPE TRANSCRIPTIONAL REGULATOR"/>
    <property type="match status" value="1"/>
</dbReference>
<sequence>MKPSLDDLALLVTIAEAGSFTAAAEALGLPKSTVSRRLADLELLLRTSLFRRSTRALSLTDEGRRIYEMAQPSILAAGNAARAIAERDQLVAGRVSLTTTAALGQYLIAPHLVRLTADYPDLKVDLQLTERRINIIGESVDLAVRMGNLGDSDLIARRLCMVRRLLVASPAYLAQAGTPLSPLDLAAHNAIVTSAGLDTWRFDGGWECVMRWNIAAGNMLVAHQLARLGHGIAMLPDFMIANDLKQGILCKILPDYPPEQADAWIVTSRQRYRSLAVQTVLNDLVEATGGRELAGETD</sequence>
<dbReference type="SUPFAM" id="SSF46785">
    <property type="entry name" value="Winged helix' DNA-binding domain"/>
    <property type="match status" value="1"/>
</dbReference>
<gene>
    <name evidence="6" type="ORF">CFR72_16005</name>
</gene>
<evidence type="ECO:0000259" key="5">
    <source>
        <dbReference type="PROSITE" id="PS50931"/>
    </source>
</evidence>
<dbReference type="InterPro" id="IPR036388">
    <property type="entry name" value="WH-like_DNA-bd_sf"/>
</dbReference>
<evidence type="ECO:0000256" key="2">
    <source>
        <dbReference type="ARBA" id="ARBA00023015"/>
    </source>
</evidence>